<comment type="subcellular location">
    <subcellularLocation>
        <location evidence="1">Cytoplasm</location>
    </subcellularLocation>
</comment>
<keyword evidence="6" id="KW-0547">Nucleotide-binding</keyword>
<dbReference type="GO" id="GO:0004816">
    <property type="term" value="F:asparagine-tRNA ligase activity"/>
    <property type="evidence" value="ECO:0007669"/>
    <property type="project" value="UniProtKB-EC"/>
</dbReference>
<evidence type="ECO:0000256" key="8">
    <source>
        <dbReference type="ARBA" id="ARBA00022917"/>
    </source>
</evidence>
<dbReference type="PANTHER" id="PTHR22594">
    <property type="entry name" value="ASPARTYL/LYSYL-TRNA SYNTHETASE"/>
    <property type="match status" value="1"/>
</dbReference>
<comment type="similarity">
    <text evidence="2">Belongs to the class-II aminoacyl-tRNA synthetase family.</text>
</comment>
<keyword evidence="4" id="KW-0963">Cytoplasm</keyword>
<evidence type="ECO:0000256" key="2">
    <source>
        <dbReference type="ARBA" id="ARBA00008226"/>
    </source>
</evidence>
<evidence type="ECO:0000256" key="3">
    <source>
        <dbReference type="ARBA" id="ARBA00012816"/>
    </source>
</evidence>
<feature type="domain" description="Aminoacyl-tRNA synthetase class II (D/K/N)" evidence="12">
    <location>
        <begin position="4"/>
        <end position="146"/>
    </location>
</feature>
<comment type="caution">
    <text evidence="13">The sequence shown here is derived from an EMBL/GenBank/DDBJ whole genome shotgun (WGS) entry which is preliminary data.</text>
</comment>
<dbReference type="Gene3D" id="3.30.930.10">
    <property type="entry name" value="Bira Bifunctional Protein, Domain 2"/>
    <property type="match status" value="1"/>
</dbReference>
<dbReference type="OrthoDB" id="1931232at2759"/>
<dbReference type="Proteomes" id="UP000023152">
    <property type="component" value="Unassembled WGS sequence"/>
</dbReference>
<feature type="non-terminal residue" evidence="13">
    <location>
        <position position="1"/>
    </location>
</feature>
<evidence type="ECO:0000256" key="7">
    <source>
        <dbReference type="ARBA" id="ARBA00022840"/>
    </source>
</evidence>
<dbReference type="GO" id="GO:0005524">
    <property type="term" value="F:ATP binding"/>
    <property type="evidence" value="ECO:0007669"/>
    <property type="project" value="UniProtKB-KW"/>
</dbReference>
<keyword evidence="5" id="KW-0436">Ligase</keyword>
<dbReference type="GO" id="GO:0005737">
    <property type="term" value="C:cytoplasm"/>
    <property type="evidence" value="ECO:0007669"/>
    <property type="project" value="UniProtKB-SubCell"/>
</dbReference>
<sequence>QIPQKPFLRLSYEDAIRYCNDNNIYKNDDTKEKFQLGDDITEKPERQMTDQIGKPILLTRFPAHIKSFYMSRDKNRPDLTESVDLLMPNVGEIIGGSMREWNLENLLQGFDKHNIDSLPYYWYNDLRKYGTFPHGGFGLGLERFLWYAILVT</sequence>
<dbReference type="GO" id="GO:0006421">
    <property type="term" value="P:asparaginyl-tRNA aminoacylation"/>
    <property type="evidence" value="ECO:0007669"/>
    <property type="project" value="TreeGrafter"/>
</dbReference>
<dbReference type="PANTHER" id="PTHR22594:SF16">
    <property type="entry name" value="ASPARAGINE--TRNA LIGASE, CYTOPLASMIC"/>
    <property type="match status" value="1"/>
</dbReference>
<name>X6MWB9_RETFI</name>
<evidence type="ECO:0000256" key="9">
    <source>
        <dbReference type="ARBA" id="ARBA00023146"/>
    </source>
</evidence>
<dbReference type="PRINTS" id="PR01042">
    <property type="entry name" value="TRNASYNTHASP"/>
</dbReference>
<dbReference type="OMA" id="TFEAKPK"/>
<dbReference type="EC" id="6.1.1.22" evidence="3"/>
<reference evidence="13 14" key="1">
    <citation type="journal article" date="2013" name="Curr. Biol.">
        <title>The Genome of the Foraminiferan Reticulomyxa filosa.</title>
        <authorList>
            <person name="Glockner G."/>
            <person name="Hulsmann N."/>
            <person name="Schleicher M."/>
            <person name="Noegel A.A."/>
            <person name="Eichinger L."/>
            <person name="Gallinger C."/>
            <person name="Pawlowski J."/>
            <person name="Sierra R."/>
            <person name="Euteneuer U."/>
            <person name="Pillet L."/>
            <person name="Moustafa A."/>
            <person name="Platzer M."/>
            <person name="Groth M."/>
            <person name="Szafranski K."/>
            <person name="Schliwa M."/>
        </authorList>
    </citation>
    <scope>NUCLEOTIDE SEQUENCE [LARGE SCALE GENOMIC DNA]</scope>
</reference>
<evidence type="ECO:0000256" key="5">
    <source>
        <dbReference type="ARBA" id="ARBA00022598"/>
    </source>
</evidence>
<dbReference type="Pfam" id="PF00152">
    <property type="entry name" value="tRNA-synt_2"/>
    <property type="match status" value="1"/>
</dbReference>
<evidence type="ECO:0000313" key="13">
    <source>
        <dbReference type="EMBL" id="ETO17365.1"/>
    </source>
</evidence>
<dbReference type="InterPro" id="IPR002312">
    <property type="entry name" value="Asp/Asn-tRNA-synth_IIb"/>
</dbReference>
<keyword evidence="7" id="KW-0067">ATP-binding</keyword>
<evidence type="ECO:0000256" key="4">
    <source>
        <dbReference type="ARBA" id="ARBA00022490"/>
    </source>
</evidence>
<dbReference type="InterPro" id="IPR045864">
    <property type="entry name" value="aa-tRNA-synth_II/BPL/LPL"/>
</dbReference>
<keyword evidence="8" id="KW-0648">Protein biosynthesis</keyword>
<dbReference type="AlphaFoldDB" id="X6MWB9"/>
<evidence type="ECO:0000256" key="10">
    <source>
        <dbReference type="ARBA" id="ARBA00029886"/>
    </source>
</evidence>
<evidence type="ECO:0000256" key="6">
    <source>
        <dbReference type="ARBA" id="ARBA00022741"/>
    </source>
</evidence>
<dbReference type="EMBL" id="ASPP01016774">
    <property type="protein sequence ID" value="ETO17365.1"/>
    <property type="molecule type" value="Genomic_DNA"/>
</dbReference>
<dbReference type="InterPro" id="IPR004364">
    <property type="entry name" value="Aa-tRNA-synt_II"/>
</dbReference>
<evidence type="ECO:0000256" key="1">
    <source>
        <dbReference type="ARBA" id="ARBA00004496"/>
    </source>
</evidence>
<evidence type="ECO:0000259" key="12">
    <source>
        <dbReference type="Pfam" id="PF00152"/>
    </source>
</evidence>
<dbReference type="SUPFAM" id="SSF55681">
    <property type="entry name" value="Class II aaRS and biotin synthetases"/>
    <property type="match status" value="1"/>
</dbReference>
<keyword evidence="9" id="KW-0030">Aminoacyl-tRNA synthetase</keyword>
<proteinExistence type="inferred from homology"/>
<accession>X6MWB9</accession>
<comment type="catalytic activity">
    <reaction evidence="11">
        <text>tRNA(Asn) + L-asparagine + ATP = L-asparaginyl-tRNA(Asn) + AMP + diphosphate + H(+)</text>
        <dbReference type="Rhea" id="RHEA:11180"/>
        <dbReference type="Rhea" id="RHEA-COMP:9659"/>
        <dbReference type="Rhea" id="RHEA-COMP:9674"/>
        <dbReference type="ChEBI" id="CHEBI:15378"/>
        <dbReference type="ChEBI" id="CHEBI:30616"/>
        <dbReference type="ChEBI" id="CHEBI:33019"/>
        <dbReference type="ChEBI" id="CHEBI:58048"/>
        <dbReference type="ChEBI" id="CHEBI:78442"/>
        <dbReference type="ChEBI" id="CHEBI:78515"/>
        <dbReference type="ChEBI" id="CHEBI:456215"/>
        <dbReference type="EC" id="6.1.1.22"/>
    </reaction>
</comment>
<gene>
    <name evidence="13" type="ORF">RFI_19958</name>
</gene>
<organism evidence="13 14">
    <name type="scientific">Reticulomyxa filosa</name>
    <dbReference type="NCBI Taxonomy" id="46433"/>
    <lineage>
        <taxon>Eukaryota</taxon>
        <taxon>Sar</taxon>
        <taxon>Rhizaria</taxon>
        <taxon>Retaria</taxon>
        <taxon>Foraminifera</taxon>
        <taxon>Monothalamids</taxon>
        <taxon>Reticulomyxidae</taxon>
        <taxon>Reticulomyxa</taxon>
    </lineage>
</organism>
<protein>
    <recommendedName>
        <fullName evidence="3">asparagine--tRNA ligase</fullName>
        <ecNumber evidence="3">6.1.1.22</ecNumber>
    </recommendedName>
    <alternativeName>
        <fullName evidence="10">Asparaginyl-tRNA synthetase</fullName>
    </alternativeName>
</protein>
<keyword evidence="14" id="KW-1185">Reference proteome</keyword>
<evidence type="ECO:0000313" key="14">
    <source>
        <dbReference type="Proteomes" id="UP000023152"/>
    </source>
</evidence>
<evidence type="ECO:0000256" key="11">
    <source>
        <dbReference type="ARBA" id="ARBA00047844"/>
    </source>
</evidence>